<evidence type="ECO:0000313" key="1">
    <source>
        <dbReference type="EMBL" id="WGE07490.1"/>
    </source>
</evidence>
<proteinExistence type="predicted"/>
<gene>
    <name evidence="1" type="primary">spo0M</name>
    <name evidence="1" type="ORF">P5658_23520</name>
</gene>
<protein>
    <submittedName>
        <fullName evidence="1">Sporulation control protein Spo0M</fullName>
    </submittedName>
</protein>
<accession>A0AC61YWX7</accession>
<dbReference type="Proteomes" id="UP001217185">
    <property type="component" value="Chromosome"/>
</dbReference>
<name>A0AC61YWX7_BACIU</name>
<reference evidence="1" key="1">
    <citation type="submission" date="2025-02" db="EMBL/GenBank/DDBJ databases">
        <title>Complete genome sequences of 52 Bacillus and Priestia strains isolated from West-African fermentations and 26 reference strains from the DSMZ collection.</title>
        <authorList>
            <person name="Wiedenbein E.S."/>
            <person name="Canoy T.S."/>
            <person name="Hui Y."/>
            <person name="Parkouda C."/>
            <person name="Dawende C."/>
            <person name="Ametefe E."/>
            <person name="Jespersen L."/>
            <person name="Nielsen D.S."/>
        </authorList>
    </citation>
    <scope>NUCLEOTIDE SEQUENCE</scope>
    <source>
        <strain evidence="1">PRO122</strain>
    </source>
</reference>
<evidence type="ECO:0000313" key="2">
    <source>
        <dbReference type="Proteomes" id="UP001217185"/>
    </source>
</evidence>
<dbReference type="EMBL" id="CP121756">
    <property type="protein sequence ID" value="WGE07490.1"/>
    <property type="molecule type" value="Genomic_DNA"/>
</dbReference>
<organism evidence="1 2">
    <name type="scientific">Bacillus subtilis</name>
    <dbReference type="NCBI Taxonomy" id="1423"/>
    <lineage>
        <taxon>Bacteria</taxon>
        <taxon>Bacillati</taxon>
        <taxon>Bacillota</taxon>
        <taxon>Bacilli</taxon>
        <taxon>Bacillales</taxon>
        <taxon>Bacillaceae</taxon>
        <taxon>Bacillus</taxon>
    </lineage>
</organism>
<sequence>MSFFKKLAASAGIGAAKVDTILEKDAYFPGEEVQGTVHVKGGKIAQDIRYIDLQLSTRYVIVKDDEEHRKYATIHSFRVTGSFTIQPGEEHQFPFTFTLPLDTPMTVGKVEVAVVTDLDIQGGIDKSDHDRIFVEAHPWIENVLEAIENLGFRLNEADCEQAPYFRRRLPFVQEFEFVPTSGYYRQMLDELELIFLLDEDGLEIIFEVDRRARGLRGWLEEMYNDGEQLVRVRFSQSELEDTEELEEVLEEVLEEILDQYAE</sequence>